<keyword evidence="10" id="KW-1185">Reference proteome</keyword>
<keyword evidence="6 8" id="KW-1133">Transmembrane helix</keyword>
<dbReference type="FunFam" id="1.10.3470.10:FF:000001">
    <property type="entry name" value="Vitamin B12 ABC transporter permease BtuC"/>
    <property type="match status" value="1"/>
</dbReference>
<dbReference type="GO" id="GO:0022857">
    <property type="term" value="F:transmembrane transporter activity"/>
    <property type="evidence" value="ECO:0007669"/>
    <property type="project" value="InterPro"/>
</dbReference>
<keyword evidence="3" id="KW-0813">Transport</keyword>
<sequence>MKKIKRIIFLLLILLAISSIASLMFGTPFFYLDQLLELLQGKGTVIQKLIVYEFRVPRLLISMLAGLCLGISGFLLQGVTRNHLADSSILGINTGAGFFVMIYLGFYANHTSPFLLLIIAFLGGLMAALLVYGISYTRHGFLSMSRILLSGIAVNAGLSALMLLYTIKLSKENYGFANAWLAGSIWGASWPYVFSLAPWSLILIPLAMFYSKQVGLLSFGQERAQSLGLNVAKSQKILLVLSVALACGSLAVAGNLSFVGLLAPHAAKFIIRKENLWSLVLSGLFGAFFVNLADIFARMILPNGEVPTGILIALMGAPYFLYLLFLKRIII</sequence>
<evidence type="ECO:0000313" key="9">
    <source>
        <dbReference type="EMBL" id="MBF8808210.1"/>
    </source>
</evidence>
<evidence type="ECO:0000256" key="5">
    <source>
        <dbReference type="ARBA" id="ARBA00022692"/>
    </source>
</evidence>
<reference evidence="9" key="1">
    <citation type="submission" date="2020-09" db="EMBL/GenBank/DDBJ databases">
        <title>Genomic insights into the novelty and pathogenicity of a unique biofilm-forming Enterococcus sp. bacteria (Enterococcus lacertideformus) identified in reptiles.</title>
        <authorList>
            <person name="Agius J.E."/>
            <person name="Phalen D.N."/>
            <person name="Rose K."/>
            <person name="Eden J.-S."/>
        </authorList>
    </citation>
    <scope>NUCLEOTIDE SEQUENCE</scope>
    <source>
        <strain evidence="9">PHRS 0518</strain>
    </source>
</reference>
<evidence type="ECO:0000256" key="8">
    <source>
        <dbReference type="SAM" id="Phobius"/>
    </source>
</evidence>
<feature type="transmembrane region" description="Helical" evidence="8">
    <location>
        <begin position="88"/>
        <end position="108"/>
    </location>
</feature>
<dbReference type="AlphaFoldDB" id="A0A931AWM5"/>
<organism evidence="9 10">
    <name type="scientific">Enterococcus lacertideformus</name>
    <dbReference type="NCBI Taxonomy" id="2771493"/>
    <lineage>
        <taxon>Bacteria</taxon>
        <taxon>Bacillati</taxon>
        <taxon>Bacillota</taxon>
        <taxon>Bacilli</taxon>
        <taxon>Lactobacillales</taxon>
        <taxon>Enterococcaceae</taxon>
        <taxon>Enterococcus</taxon>
    </lineage>
</organism>
<name>A0A931AWM5_9ENTE</name>
<feature type="transmembrane region" description="Helical" evidence="8">
    <location>
        <begin position="59"/>
        <end position="76"/>
    </location>
</feature>
<dbReference type="Gene3D" id="1.10.3470.10">
    <property type="entry name" value="ABC transporter involved in vitamin B12 uptake, BtuC"/>
    <property type="match status" value="1"/>
</dbReference>
<dbReference type="InterPro" id="IPR000522">
    <property type="entry name" value="ABC_transptr_permease_BtuC"/>
</dbReference>
<dbReference type="EMBL" id="JADAKE010000016">
    <property type="protein sequence ID" value="MBF8808210.1"/>
    <property type="molecule type" value="Genomic_DNA"/>
</dbReference>
<comment type="caution">
    <text evidence="9">The sequence shown here is derived from an EMBL/GenBank/DDBJ whole genome shotgun (WGS) entry which is preliminary data.</text>
</comment>
<dbReference type="GO" id="GO:0033214">
    <property type="term" value="P:siderophore-iron import into cell"/>
    <property type="evidence" value="ECO:0007669"/>
    <property type="project" value="TreeGrafter"/>
</dbReference>
<evidence type="ECO:0000256" key="2">
    <source>
        <dbReference type="ARBA" id="ARBA00007935"/>
    </source>
</evidence>
<evidence type="ECO:0000256" key="4">
    <source>
        <dbReference type="ARBA" id="ARBA00022475"/>
    </source>
</evidence>
<dbReference type="SUPFAM" id="SSF81345">
    <property type="entry name" value="ABC transporter involved in vitamin B12 uptake, BtuC"/>
    <property type="match status" value="1"/>
</dbReference>
<comment type="similarity">
    <text evidence="2">Belongs to the binding-protein-dependent transport system permease family. FecCD subfamily.</text>
</comment>
<accession>A0A931AWM5</accession>
<feature type="transmembrane region" description="Helical" evidence="8">
    <location>
        <begin position="239"/>
        <end position="264"/>
    </location>
</feature>
<protein>
    <submittedName>
        <fullName evidence="9">Iron ABC transporter permease</fullName>
    </submittedName>
</protein>
<dbReference type="Proteomes" id="UP000637757">
    <property type="component" value="Unassembled WGS sequence"/>
</dbReference>
<feature type="transmembrane region" description="Helical" evidence="8">
    <location>
        <begin position="114"/>
        <end position="135"/>
    </location>
</feature>
<dbReference type="Pfam" id="PF01032">
    <property type="entry name" value="FecCD"/>
    <property type="match status" value="1"/>
</dbReference>
<dbReference type="InterPro" id="IPR037294">
    <property type="entry name" value="ABC_BtuC-like"/>
</dbReference>
<dbReference type="PANTHER" id="PTHR30472">
    <property type="entry name" value="FERRIC ENTEROBACTIN TRANSPORT SYSTEM PERMEASE PROTEIN"/>
    <property type="match status" value="1"/>
</dbReference>
<feature type="transmembrane region" description="Helical" evidence="8">
    <location>
        <begin position="276"/>
        <end position="300"/>
    </location>
</feature>
<evidence type="ECO:0000256" key="7">
    <source>
        <dbReference type="ARBA" id="ARBA00023136"/>
    </source>
</evidence>
<keyword evidence="5 8" id="KW-0812">Transmembrane</keyword>
<proteinExistence type="inferred from homology"/>
<dbReference type="PANTHER" id="PTHR30472:SF64">
    <property type="entry name" value="IRON(3+)-HYDROXAMATE IMPORT SYSTEM PERMEASE PROTEIN FHUG"/>
    <property type="match status" value="1"/>
</dbReference>
<keyword evidence="7 8" id="KW-0472">Membrane</keyword>
<gene>
    <name evidence="9" type="ORF">IC227_07680</name>
</gene>
<feature type="transmembrane region" description="Helical" evidence="8">
    <location>
        <begin position="306"/>
        <end position="326"/>
    </location>
</feature>
<evidence type="ECO:0000256" key="1">
    <source>
        <dbReference type="ARBA" id="ARBA00004651"/>
    </source>
</evidence>
<dbReference type="GO" id="GO:0005886">
    <property type="term" value="C:plasma membrane"/>
    <property type="evidence" value="ECO:0007669"/>
    <property type="project" value="UniProtKB-SubCell"/>
</dbReference>
<feature type="transmembrane region" description="Helical" evidence="8">
    <location>
        <begin position="147"/>
        <end position="167"/>
    </location>
</feature>
<evidence type="ECO:0000313" key="10">
    <source>
        <dbReference type="Proteomes" id="UP000637757"/>
    </source>
</evidence>
<keyword evidence="4" id="KW-1003">Cell membrane</keyword>
<evidence type="ECO:0000256" key="6">
    <source>
        <dbReference type="ARBA" id="ARBA00022989"/>
    </source>
</evidence>
<dbReference type="CDD" id="cd06550">
    <property type="entry name" value="TM_ABC_iron-siderophores_like"/>
    <property type="match status" value="1"/>
</dbReference>
<evidence type="ECO:0000256" key="3">
    <source>
        <dbReference type="ARBA" id="ARBA00022448"/>
    </source>
</evidence>
<comment type="subcellular location">
    <subcellularLocation>
        <location evidence="1">Cell membrane</location>
        <topology evidence="1">Multi-pass membrane protein</topology>
    </subcellularLocation>
</comment>